<dbReference type="InterPro" id="IPR003599">
    <property type="entry name" value="Ig_sub"/>
</dbReference>
<evidence type="ECO:0000313" key="2">
    <source>
        <dbReference type="EMBL" id="KAH3795508.1"/>
    </source>
</evidence>
<proteinExistence type="predicted"/>
<dbReference type="InterPro" id="IPR036179">
    <property type="entry name" value="Ig-like_dom_sf"/>
</dbReference>
<sequence length="240" mass="27288">MGKHLRMASAEPAWSRAKDRVTYISGSSNKTLEFDCDLRSFPEPNITCRWRLTIDDMAVADMGQYMCIVAKFYGAISWTFTVEVLQRTPVAPIVEEIDNQTAIEGDTVRFTCNIILSDSQPFLQWFQHYKVNDSEKGTPNVKMLQQSGYMKTIDDPQNLVLRNCLPHCHDRREAANLQNKNMTASSQFSHGSHGYHDQIPLLPTTRLPQALDLDEEDYYAREALRLFAGPAAHSYTCSES</sequence>
<gene>
    <name evidence="2" type="ORF">DPMN_149063</name>
</gene>
<dbReference type="SMART" id="SM00409">
    <property type="entry name" value="IG"/>
    <property type="match status" value="1"/>
</dbReference>
<accession>A0A9D4FDP1</accession>
<reference evidence="2" key="2">
    <citation type="submission" date="2020-11" db="EMBL/GenBank/DDBJ databases">
        <authorList>
            <person name="McCartney M.A."/>
            <person name="Auch B."/>
            <person name="Kono T."/>
            <person name="Mallez S."/>
            <person name="Becker A."/>
            <person name="Gohl D.M."/>
            <person name="Silverstein K.A.T."/>
            <person name="Koren S."/>
            <person name="Bechman K.B."/>
            <person name="Herman A."/>
            <person name="Abrahante J.E."/>
            <person name="Garbe J."/>
        </authorList>
    </citation>
    <scope>NUCLEOTIDE SEQUENCE</scope>
    <source>
        <strain evidence="2">Duluth1</strain>
        <tissue evidence="2">Whole animal</tissue>
    </source>
</reference>
<dbReference type="Gene3D" id="2.60.40.10">
    <property type="entry name" value="Immunoglobulins"/>
    <property type="match status" value="1"/>
</dbReference>
<protein>
    <recommendedName>
        <fullName evidence="1">Immunoglobulin domain-containing protein</fullName>
    </recommendedName>
</protein>
<reference evidence="2" key="1">
    <citation type="journal article" date="2019" name="bioRxiv">
        <title>The Genome of the Zebra Mussel, Dreissena polymorpha: A Resource for Invasive Species Research.</title>
        <authorList>
            <person name="McCartney M.A."/>
            <person name="Auch B."/>
            <person name="Kono T."/>
            <person name="Mallez S."/>
            <person name="Zhang Y."/>
            <person name="Obille A."/>
            <person name="Becker A."/>
            <person name="Abrahante J.E."/>
            <person name="Garbe J."/>
            <person name="Badalamenti J.P."/>
            <person name="Herman A."/>
            <person name="Mangelson H."/>
            <person name="Liachko I."/>
            <person name="Sullivan S."/>
            <person name="Sone E.D."/>
            <person name="Koren S."/>
            <person name="Silverstein K.A.T."/>
            <person name="Beckman K.B."/>
            <person name="Gohl D.M."/>
        </authorList>
    </citation>
    <scope>NUCLEOTIDE SEQUENCE</scope>
    <source>
        <strain evidence="2">Duluth1</strain>
        <tissue evidence="2">Whole animal</tissue>
    </source>
</reference>
<name>A0A9D4FDP1_DREPO</name>
<feature type="domain" description="Immunoglobulin" evidence="1">
    <location>
        <begin position="21"/>
        <end position="85"/>
    </location>
</feature>
<comment type="caution">
    <text evidence="2">The sequence shown here is derived from an EMBL/GenBank/DDBJ whole genome shotgun (WGS) entry which is preliminary data.</text>
</comment>
<dbReference type="AlphaFoldDB" id="A0A9D4FDP1"/>
<dbReference type="EMBL" id="JAIWYP010000007">
    <property type="protein sequence ID" value="KAH3795508.1"/>
    <property type="molecule type" value="Genomic_DNA"/>
</dbReference>
<dbReference type="InterPro" id="IPR013783">
    <property type="entry name" value="Ig-like_fold"/>
</dbReference>
<evidence type="ECO:0000313" key="3">
    <source>
        <dbReference type="Proteomes" id="UP000828390"/>
    </source>
</evidence>
<dbReference type="Proteomes" id="UP000828390">
    <property type="component" value="Unassembled WGS sequence"/>
</dbReference>
<dbReference type="SUPFAM" id="SSF48726">
    <property type="entry name" value="Immunoglobulin"/>
    <property type="match status" value="2"/>
</dbReference>
<keyword evidence="3" id="KW-1185">Reference proteome</keyword>
<evidence type="ECO:0000259" key="1">
    <source>
        <dbReference type="SMART" id="SM00409"/>
    </source>
</evidence>
<organism evidence="2 3">
    <name type="scientific">Dreissena polymorpha</name>
    <name type="common">Zebra mussel</name>
    <name type="synonym">Mytilus polymorpha</name>
    <dbReference type="NCBI Taxonomy" id="45954"/>
    <lineage>
        <taxon>Eukaryota</taxon>
        <taxon>Metazoa</taxon>
        <taxon>Spiralia</taxon>
        <taxon>Lophotrochozoa</taxon>
        <taxon>Mollusca</taxon>
        <taxon>Bivalvia</taxon>
        <taxon>Autobranchia</taxon>
        <taxon>Heteroconchia</taxon>
        <taxon>Euheterodonta</taxon>
        <taxon>Imparidentia</taxon>
        <taxon>Neoheterodontei</taxon>
        <taxon>Myida</taxon>
        <taxon>Dreissenoidea</taxon>
        <taxon>Dreissenidae</taxon>
        <taxon>Dreissena</taxon>
    </lineage>
</organism>